<evidence type="ECO:0000313" key="1">
    <source>
        <dbReference type="EMBL" id="ELU14061.1"/>
    </source>
</evidence>
<protein>
    <submittedName>
        <fullName evidence="1 2">Uncharacterized protein</fullName>
    </submittedName>
</protein>
<evidence type="ECO:0000313" key="2">
    <source>
        <dbReference type="EnsemblMetazoa" id="CapteP197055"/>
    </source>
</evidence>
<keyword evidence="3" id="KW-1185">Reference proteome</keyword>
<dbReference type="PANTHER" id="PTHR34487:SF1">
    <property type="entry name" value="ACYL-ACP THIOESTERASE"/>
    <property type="match status" value="1"/>
</dbReference>
<evidence type="ECO:0000313" key="3">
    <source>
        <dbReference type="Proteomes" id="UP000014760"/>
    </source>
</evidence>
<dbReference type="OMA" id="RICHQAY"/>
<gene>
    <name evidence="1" type="ORF">CAPTEDRAFT_197055</name>
</gene>
<dbReference type="InterPro" id="IPR029069">
    <property type="entry name" value="HotDog_dom_sf"/>
</dbReference>
<reference evidence="1 3" key="2">
    <citation type="journal article" date="2013" name="Nature">
        <title>Insights into bilaterian evolution from three spiralian genomes.</title>
        <authorList>
            <person name="Simakov O."/>
            <person name="Marletaz F."/>
            <person name="Cho S.J."/>
            <person name="Edsinger-Gonzales E."/>
            <person name="Havlak P."/>
            <person name="Hellsten U."/>
            <person name="Kuo D.H."/>
            <person name="Larsson T."/>
            <person name="Lv J."/>
            <person name="Arendt D."/>
            <person name="Savage R."/>
            <person name="Osoegawa K."/>
            <person name="de Jong P."/>
            <person name="Grimwood J."/>
            <person name="Chapman J.A."/>
            <person name="Shapiro H."/>
            <person name="Aerts A."/>
            <person name="Otillar R.P."/>
            <person name="Terry A.Y."/>
            <person name="Boore J.L."/>
            <person name="Grigoriev I.V."/>
            <person name="Lindberg D.R."/>
            <person name="Seaver E.C."/>
            <person name="Weisblat D.A."/>
            <person name="Putnam N.H."/>
            <person name="Rokhsar D.S."/>
        </authorList>
    </citation>
    <scope>NUCLEOTIDE SEQUENCE</scope>
    <source>
        <strain evidence="1 3">I ESC-2004</strain>
    </source>
</reference>
<dbReference type="Proteomes" id="UP000014760">
    <property type="component" value="Unassembled WGS sequence"/>
</dbReference>
<dbReference type="EMBL" id="AMQN01004976">
    <property type="status" value="NOT_ANNOTATED_CDS"/>
    <property type="molecule type" value="Genomic_DNA"/>
</dbReference>
<sequence length="289" mass="32743">MDQLPIIKSSSRFLSSDITLPGFGYNDLDPQERTTFHAMAKCAEAARVMTYRGPDWLIKKNEEKSASTIFKDPNYLFFVKSCYYDIYPAFFDYKHLYKPIKCISSIVNQGETSFQHMNEVASLPTKQVLFRCVIRIVKVSKDTRRPASLSAEKLFQGTIHEGRTCVVPKMDKLVVPEGSFRVHLVATWNDCDNYKHVNHGSFLKFCQGAAEQLKWSEDISCYDSSHVRAVNSTHHAEASPGHELTVSVWNKGQQICFDIFNDTSQKTAYQATFDLASPELTSMATAAHL</sequence>
<accession>R7VCM7</accession>
<dbReference type="EMBL" id="KB294813">
    <property type="protein sequence ID" value="ELU14061.1"/>
    <property type="molecule type" value="Genomic_DNA"/>
</dbReference>
<reference evidence="2" key="3">
    <citation type="submission" date="2015-06" db="UniProtKB">
        <authorList>
            <consortium name="EnsemblMetazoa"/>
        </authorList>
    </citation>
    <scope>IDENTIFICATION</scope>
</reference>
<dbReference type="EnsemblMetazoa" id="CapteT197055">
    <property type="protein sequence ID" value="CapteP197055"/>
    <property type="gene ID" value="CapteG197055"/>
</dbReference>
<dbReference type="PANTHER" id="PTHR34487">
    <property type="entry name" value="ACYL-ACP THIOESTERASE"/>
    <property type="match status" value="1"/>
</dbReference>
<dbReference type="SUPFAM" id="SSF54637">
    <property type="entry name" value="Thioesterase/thiol ester dehydrase-isomerase"/>
    <property type="match status" value="1"/>
</dbReference>
<dbReference type="Gene3D" id="3.10.129.10">
    <property type="entry name" value="Hotdog Thioesterase"/>
    <property type="match status" value="1"/>
</dbReference>
<dbReference type="AlphaFoldDB" id="R7VCM7"/>
<dbReference type="HOGENOM" id="CLU_084011_0_0_1"/>
<reference evidence="3" key="1">
    <citation type="submission" date="2012-12" db="EMBL/GenBank/DDBJ databases">
        <authorList>
            <person name="Hellsten U."/>
            <person name="Grimwood J."/>
            <person name="Chapman J.A."/>
            <person name="Shapiro H."/>
            <person name="Aerts A."/>
            <person name="Otillar R.P."/>
            <person name="Terry A.Y."/>
            <person name="Boore J.L."/>
            <person name="Simakov O."/>
            <person name="Marletaz F."/>
            <person name="Cho S.-J."/>
            <person name="Edsinger-Gonzales E."/>
            <person name="Havlak P."/>
            <person name="Kuo D.-H."/>
            <person name="Larsson T."/>
            <person name="Lv J."/>
            <person name="Arendt D."/>
            <person name="Savage R."/>
            <person name="Osoegawa K."/>
            <person name="de Jong P."/>
            <person name="Lindberg D.R."/>
            <person name="Seaver E.C."/>
            <person name="Weisblat D.A."/>
            <person name="Putnam N.H."/>
            <person name="Grigoriev I.V."/>
            <person name="Rokhsar D.S."/>
        </authorList>
    </citation>
    <scope>NUCLEOTIDE SEQUENCE</scope>
    <source>
        <strain evidence="3">I ESC-2004</strain>
    </source>
</reference>
<name>R7VCM7_CAPTE</name>
<organism evidence="1">
    <name type="scientific">Capitella teleta</name>
    <name type="common">Polychaete worm</name>
    <dbReference type="NCBI Taxonomy" id="283909"/>
    <lineage>
        <taxon>Eukaryota</taxon>
        <taxon>Metazoa</taxon>
        <taxon>Spiralia</taxon>
        <taxon>Lophotrochozoa</taxon>
        <taxon>Annelida</taxon>
        <taxon>Polychaeta</taxon>
        <taxon>Sedentaria</taxon>
        <taxon>Scolecida</taxon>
        <taxon>Capitellidae</taxon>
        <taxon>Capitella</taxon>
    </lineage>
</organism>
<proteinExistence type="predicted"/>